<sequence>MQIDGHHTLTYVIARYAGIEHTDAEKVAYSAQYVDEATNDKPIHFDNGAMYDRIVSAHKMLDYRNTQELANHKVWIPFHFLPGNQGFPSNVKPDGRFIHRLVCKPDSAVARDMLRMVATHWYKPYGVHLMGIAMHVYADTFAHQGFAGVIHDYNKVDNLESSSSSLLQRIKDDLFSGGVSASSPLGHGAALSFPDRPYTSWNYLNGEGEHVVRDNTLIFLQAADAMCKALQCWKHGDAEINIDNQPGLTTQQRSLIEHALTTIDDEDGEARHTKWLEWLREGKFGFAAVDLSFDKDGENSWKQQARGQGFTQDGKFVYRYSSSFLNSDWKLFHDALKTYRIEVIRDVLPKYGICIA</sequence>
<dbReference type="AlphaFoldDB" id="A0A289GFX1"/>
<reference evidence="1 2" key="1">
    <citation type="submission" date="2018-12" db="EMBL/GenBank/DDBJ databases">
        <title>Characterization and Draft Genome of Vibrio anguillarum J360 Marine Pathogen Isolated from an Outbreak in Lumpfish (Cyclopterus lumpus).</title>
        <authorList>
            <person name="Vasquez J.I."/>
            <person name="Cao T."/>
            <person name="Chakraborty S."/>
            <person name="Gnanagobal H."/>
            <person name="Wescot J."/>
            <person name="Boyce D."/>
            <person name="Santander J."/>
        </authorList>
    </citation>
    <scope>NUCLEOTIDE SEQUENCE [LARGE SCALE GENOMIC DNA]</scope>
    <source>
        <strain evidence="1 2">J360</strain>
    </source>
</reference>
<organism evidence="1 2">
    <name type="scientific">Vibrio anguillarum</name>
    <name type="common">Listonella anguillarum</name>
    <dbReference type="NCBI Taxonomy" id="55601"/>
    <lineage>
        <taxon>Bacteria</taxon>
        <taxon>Pseudomonadati</taxon>
        <taxon>Pseudomonadota</taxon>
        <taxon>Gammaproteobacteria</taxon>
        <taxon>Vibrionales</taxon>
        <taxon>Vibrionaceae</taxon>
        <taxon>Vibrio</taxon>
    </lineage>
</organism>
<dbReference type="RefSeq" id="WP_019281809.1">
    <property type="nucleotide sequence ID" value="NZ_CP023054.1"/>
</dbReference>
<accession>A0A289GFX1</accession>
<proteinExistence type="predicted"/>
<name>A0A289GFX1_VIBAN</name>
<protein>
    <submittedName>
        <fullName evidence="1">Uncharacterized protein</fullName>
    </submittedName>
</protein>
<evidence type="ECO:0000313" key="2">
    <source>
        <dbReference type="Proteomes" id="UP000256923"/>
    </source>
</evidence>
<dbReference type="InterPro" id="IPR046653">
    <property type="entry name" value="DUF6765"/>
</dbReference>
<dbReference type="EMBL" id="CP034672">
    <property type="protein sequence ID" value="AZS24870.1"/>
    <property type="molecule type" value="Genomic_DNA"/>
</dbReference>
<dbReference type="Proteomes" id="UP000256923">
    <property type="component" value="Chromosome 1"/>
</dbReference>
<dbReference type="Pfam" id="PF20551">
    <property type="entry name" value="DUF6765"/>
    <property type="match status" value="1"/>
</dbReference>
<evidence type="ECO:0000313" key="1">
    <source>
        <dbReference type="EMBL" id="AZS24870.1"/>
    </source>
</evidence>
<gene>
    <name evidence="1" type="ORF">DYL72_07215</name>
</gene>